<evidence type="ECO:0000259" key="2">
    <source>
        <dbReference type="Pfam" id="PF00857"/>
    </source>
</evidence>
<reference evidence="4" key="1">
    <citation type="submission" date="2015-07" db="EMBL/GenBank/DDBJ databases">
        <authorList>
            <person name="Ju K.-S."/>
            <person name="Doroghazi J.R."/>
            <person name="Metcalf W.W."/>
        </authorList>
    </citation>
    <scope>NUCLEOTIDE SEQUENCE [LARGE SCALE GENOMIC DNA]</scope>
    <source>
        <strain evidence="4">NRRL ISP-5002</strain>
    </source>
</reference>
<dbReference type="PANTHER" id="PTHR43540">
    <property type="entry name" value="PEROXYUREIDOACRYLATE/UREIDOACRYLATE AMIDOHYDROLASE-RELATED"/>
    <property type="match status" value="1"/>
</dbReference>
<feature type="domain" description="Isochorismatase-like" evidence="2">
    <location>
        <begin position="4"/>
        <end position="177"/>
    </location>
</feature>
<accession>A0A0N0GWR2</accession>
<proteinExistence type="predicted"/>
<dbReference type="InterPro" id="IPR036380">
    <property type="entry name" value="Isochorismatase-like_sf"/>
</dbReference>
<dbReference type="PATRIC" id="fig|66876.3.peg.6710"/>
<dbReference type="InterPro" id="IPR000868">
    <property type="entry name" value="Isochorismatase-like_dom"/>
</dbReference>
<dbReference type="GO" id="GO:0016787">
    <property type="term" value="F:hydrolase activity"/>
    <property type="evidence" value="ECO:0007669"/>
    <property type="project" value="UniProtKB-KW"/>
</dbReference>
<dbReference type="SUPFAM" id="SSF52499">
    <property type="entry name" value="Isochorismatase-like hydrolases"/>
    <property type="match status" value="1"/>
</dbReference>
<dbReference type="EMBL" id="LGKG01000163">
    <property type="protein sequence ID" value="KPC60302.1"/>
    <property type="molecule type" value="Genomic_DNA"/>
</dbReference>
<dbReference type="InterPro" id="IPR050272">
    <property type="entry name" value="Isochorismatase-like_hydrls"/>
</dbReference>
<dbReference type="AlphaFoldDB" id="A0A0N0GWR2"/>
<dbReference type="Gene3D" id="3.40.50.850">
    <property type="entry name" value="Isochorismatase-like"/>
    <property type="match status" value="1"/>
</dbReference>
<name>A0A0N0GWR2_9ACTN</name>
<dbReference type="Pfam" id="PF00857">
    <property type="entry name" value="Isochorismatase"/>
    <property type="match status" value="1"/>
</dbReference>
<evidence type="ECO:0000313" key="3">
    <source>
        <dbReference type="EMBL" id="KPC60302.1"/>
    </source>
</evidence>
<gene>
    <name evidence="3" type="ORF">ADL29_30475</name>
</gene>
<dbReference type="RefSeq" id="WP_053926755.1">
    <property type="nucleotide sequence ID" value="NZ_LGKG01000163.1"/>
</dbReference>
<organism evidence="3 4">
    <name type="scientific">Streptomyces chattanoogensis</name>
    <dbReference type="NCBI Taxonomy" id="66876"/>
    <lineage>
        <taxon>Bacteria</taxon>
        <taxon>Bacillati</taxon>
        <taxon>Actinomycetota</taxon>
        <taxon>Actinomycetes</taxon>
        <taxon>Kitasatosporales</taxon>
        <taxon>Streptomycetaceae</taxon>
        <taxon>Streptomyces</taxon>
    </lineage>
</organism>
<dbReference type="PANTHER" id="PTHR43540:SF6">
    <property type="entry name" value="ISOCHORISMATASE-LIKE DOMAIN-CONTAINING PROTEIN"/>
    <property type="match status" value="1"/>
</dbReference>
<comment type="caution">
    <text evidence="3">The sequence shown here is derived from an EMBL/GenBank/DDBJ whole genome shotgun (WGS) entry which is preliminary data.</text>
</comment>
<evidence type="ECO:0000256" key="1">
    <source>
        <dbReference type="ARBA" id="ARBA00022801"/>
    </source>
</evidence>
<dbReference type="CDD" id="cd01014">
    <property type="entry name" value="nicotinamidase_related"/>
    <property type="match status" value="1"/>
</dbReference>
<sequence length="208" mass="21903">MKRALLVIDVQNEYVTGNLPIGYPDVKESLGNIGSAMDTAAEAGIPVVVVQQAAPETSPIFARGSEGFALHETVAIRAHDHLVEKALPSSFAGTGLDDWLAARGIDTLTIVGYMTQNCDESTARDAAHRGYAVEFLSDATGTLAMSNRAGSVTAEELHRAVLVVMQSRFASVATTAEWIEAVRGDGSDALEKPNIFASTEAGRQAADA</sequence>
<dbReference type="Proteomes" id="UP000037982">
    <property type="component" value="Unassembled WGS sequence"/>
</dbReference>
<keyword evidence="4" id="KW-1185">Reference proteome</keyword>
<protein>
    <submittedName>
        <fullName evidence="3">Isochorismatase</fullName>
    </submittedName>
</protein>
<evidence type="ECO:0000313" key="4">
    <source>
        <dbReference type="Proteomes" id="UP000037982"/>
    </source>
</evidence>
<keyword evidence="1" id="KW-0378">Hydrolase</keyword>